<dbReference type="EMBL" id="JAGINW010000001">
    <property type="protein sequence ID" value="MBP2329967.1"/>
    <property type="molecule type" value="Genomic_DNA"/>
</dbReference>
<dbReference type="CDD" id="cd03124">
    <property type="entry name" value="alpha_CA_prokaryotic_like"/>
    <property type="match status" value="1"/>
</dbReference>
<keyword evidence="5 10" id="KW-0456">Lyase</keyword>
<dbReference type="PANTHER" id="PTHR18952:SF265">
    <property type="entry name" value="CARBONIC ANHYDRASE"/>
    <property type="match status" value="1"/>
</dbReference>
<evidence type="ECO:0000256" key="1">
    <source>
        <dbReference type="ARBA" id="ARBA00010718"/>
    </source>
</evidence>
<dbReference type="InterPro" id="IPR023561">
    <property type="entry name" value="Carbonic_anhydrase_a-class"/>
</dbReference>
<dbReference type="GO" id="GO:0004089">
    <property type="term" value="F:carbonate dehydratase activity"/>
    <property type="evidence" value="ECO:0007669"/>
    <property type="project" value="UniProtKB-EC"/>
</dbReference>
<evidence type="ECO:0000256" key="4">
    <source>
        <dbReference type="ARBA" id="ARBA00022833"/>
    </source>
</evidence>
<dbReference type="SUPFAM" id="SSF51069">
    <property type="entry name" value="Carbonic anhydrase"/>
    <property type="match status" value="1"/>
</dbReference>
<evidence type="ECO:0000256" key="8">
    <source>
        <dbReference type="SAM" id="SignalP"/>
    </source>
</evidence>
<evidence type="ECO:0000313" key="10">
    <source>
        <dbReference type="EMBL" id="MBP2329967.1"/>
    </source>
</evidence>
<comment type="caution">
    <text evidence="10">The sequence shown here is derived from an EMBL/GenBank/DDBJ whole genome shotgun (WGS) entry which is preliminary data.</text>
</comment>
<evidence type="ECO:0000313" key="11">
    <source>
        <dbReference type="Proteomes" id="UP001519332"/>
    </source>
</evidence>
<protein>
    <recommendedName>
        <fullName evidence="2">carbonic anhydrase</fullName>
        <ecNumber evidence="2">4.2.1.1</ecNumber>
    </recommendedName>
</protein>
<evidence type="ECO:0000259" key="9">
    <source>
        <dbReference type="PROSITE" id="PS51144"/>
    </source>
</evidence>
<keyword evidence="3" id="KW-0479">Metal-binding</keyword>
<dbReference type="Pfam" id="PF00194">
    <property type="entry name" value="Carb_anhydrase"/>
    <property type="match status" value="1"/>
</dbReference>
<name>A0ABS4TZY9_9PSEU</name>
<feature type="chain" id="PRO_5046228730" description="carbonic anhydrase" evidence="8">
    <location>
        <begin position="22"/>
        <end position="247"/>
    </location>
</feature>
<dbReference type="SMART" id="SM01057">
    <property type="entry name" value="Carb_anhydrase"/>
    <property type="match status" value="1"/>
</dbReference>
<dbReference type="EC" id="4.2.1.1" evidence="2"/>
<evidence type="ECO:0000256" key="3">
    <source>
        <dbReference type="ARBA" id="ARBA00022723"/>
    </source>
</evidence>
<dbReference type="RefSeq" id="WP_209646650.1">
    <property type="nucleotide sequence ID" value="NZ_JAGINW010000001.1"/>
</dbReference>
<keyword evidence="4" id="KW-0862">Zinc</keyword>
<dbReference type="InterPro" id="IPR041891">
    <property type="entry name" value="Alpha_CA_prokaryot-like"/>
</dbReference>
<dbReference type="InterPro" id="IPR001148">
    <property type="entry name" value="CA_dom"/>
</dbReference>
<gene>
    <name evidence="10" type="ORF">JOF56_010352</name>
</gene>
<feature type="region of interest" description="Disordered" evidence="7">
    <location>
        <begin position="70"/>
        <end position="91"/>
    </location>
</feature>
<proteinExistence type="inferred from homology"/>
<feature type="signal peptide" evidence="8">
    <location>
        <begin position="1"/>
        <end position="21"/>
    </location>
</feature>
<evidence type="ECO:0000256" key="5">
    <source>
        <dbReference type="ARBA" id="ARBA00023239"/>
    </source>
</evidence>
<keyword evidence="11" id="KW-1185">Reference proteome</keyword>
<sequence length="247" mass="27154">MARRRAVAILVPLALSLGVVAFTGAPAQSKPPQQSPINVTVGALRFDPAAPPLNVSYGHSDIDLEYIRKDESSPTGCTTRNHEETEEADVEPGKGYVTLSGVRYDLIQFHFHTPSEHRFEGQSTPLEMHLVHRNAAGELLVIGVPLRAGAPSTVDKVLSRLAPECGEDVHVGEIDLNTLLPHDRTTARYMGSLTTYPFSENVKWFLMRDKTVSQATINRFQHLFTSGNARATQPLNGRTVTVDRPHI</sequence>
<dbReference type="PANTHER" id="PTHR18952">
    <property type="entry name" value="CARBONIC ANHYDRASE"/>
    <property type="match status" value="1"/>
</dbReference>
<evidence type="ECO:0000256" key="6">
    <source>
        <dbReference type="ARBA" id="ARBA00048348"/>
    </source>
</evidence>
<dbReference type="PROSITE" id="PS51144">
    <property type="entry name" value="ALPHA_CA_2"/>
    <property type="match status" value="1"/>
</dbReference>
<dbReference type="InterPro" id="IPR036398">
    <property type="entry name" value="CA_dom_sf"/>
</dbReference>
<comment type="catalytic activity">
    <reaction evidence="6">
        <text>hydrogencarbonate + H(+) = CO2 + H2O</text>
        <dbReference type="Rhea" id="RHEA:10748"/>
        <dbReference type="ChEBI" id="CHEBI:15377"/>
        <dbReference type="ChEBI" id="CHEBI:15378"/>
        <dbReference type="ChEBI" id="CHEBI:16526"/>
        <dbReference type="ChEBI" id="CHEBI:17544"/>
        <dbReference type="EC" id="4.2.1.1"/>
    </reaction>
</comment>
<evidence type="ECO:0000256" key="7">
    <source>
        <dbReference type="SAM" id="MobiDB-lite"/>
    </source>
</evidence>
<evidence type="ECO:0000256" key="2">
    <source>
        <dbReference type="ARBA" id="ARBA00012925"/>
    </source>
</evidence>
<organism evidence="10 11">
    <name type="scientific">Kibdelosporangium banguiense</name>
    <dbReference type="NCBI Taxonomy" id="1365924"/>
    <lineage>
        <taxon>Bacteria</taxon>
        <taxon>Bacillati</taxon>
        <taxon>Actinomycetota</taxon>
        <taxon>Actinomycetes</taxon>
        <taxon>Pseudonocardiales</taxon>
        <taxon>Pseudonocardiaceae</taxon>
        <taxon>Kibdelosporangium</taxon>
    </lineage>
</organism>
<feature type="domain" description="Alpha-carbonic anhydrase" evidence="9">
    <location>
        <begin position="15"/>
        <end position="244"/>
    </location>
</feature>
<accession>A0ABS4TZY9</accession>
<dbReference type="Gene3D" id="3.10.200.10">
    <property type="entry name" value="Alpha carbonic anhydrase"/>
    <property type="match status" value="1"/>
</dbReference>
<dbReference type="Proteomes" id="UP001519332">
    <property type="component" value="Unassembled WGS sequence"/>
</dbReference>
<reference evidence="10 11" key="1">
    <citation type="submission" date="2021-03" db="EMBL/GenBank/DDBJ databases">
        <title>Sequencing the genomes of 1000 actinobacteria strains.</title>
        <authorList>
            <person name="Klenk H.-P."/>
        </authorList>
    </citation>
    <scope>NUCLEOTIDE SEQUENCE [LARGE SCALE GENOMIC DNA]</scope>
    <source>
        <strain evidence="10 11">DSM 46670</strain>
    </source>
</reference>
<keyword evidence="8" id="KW-0732">Signal</keyword>
<comment type="similarity">
    <text evidence="1">Belongs to the alpha-carbonic anhydrase family.</text>
</comment>